<dbReference type="EMBL" id="JBHUEY010000001">
    <property type="protein sequence ID" value="MFD1782130.1"/>
    <property type="molecule type" value="Genomic_DNA"/>
</dbReference>
<evidence type="ECO:0000256" key="6">
    <source>
        <dbReference type="ARBA" id="ARBA00022989"/>
    </source>
</evidence>
<dbReference type="PANTHER" id="PTHR36838:SF3">
    <property type="entry name" value="TRANSPORTER AUXIN EFFLUX CARRIER EC FAMILY"/>
    <property type="match status" value="1"/>
</dbReference>
<proteinExistence type="inferred from homology"/>
<feature type="transmembrane region" description="Helical" evidence="8">
    <location>
        <begin position="185"/>
        <end position="208"/>
    </location>
</feature>
<dbReference type="RefSeq" id="WP_377281042.1">
    <property type="nucleotide sequence ID" value="NZ_JBHRSI010000003.1"/>
</dbReference>
<keyword evidence="5 8" id="KW-0812">Transmembrane</keyword>
<protein>
    <submittedName>
        <fullName evidence="9">AEC family transporter</fullName>
    </submittedName>
</protein>
<dbReference type="InterPro" id="IPR038770">
    <property type="entry name" value="Na+/solute_symporter_sf"/>
</dbReference>
<keyword evidence="6 8" id="KW-1133">Transmembrane helix</keyword>
<gene>
    <name evidence="9" type="ORF">ACFSC0_01895</name>
</gene>
<evidence type="ECO:0000313" key="9">
    <source>
        <dbReference type="EMBL" id="MFD1782130.1"/>
    </source>
</evidence>
<reference evidence="10" key="1">
    <citation type="journal article" date="2019" name="Int. J. Syst. Evol. Microbiol.">
        <title>The Global Catalogue of Microorganisms (GCM) 10K type strain sequencing project: providing services to taxonomists for standard genome sequencing and annotation.</title>
        <authorList>
            <consortium name="The Broad Institute Genomics Platform"/>
            <consortium name="The Broad Institute Genome Sequencing Center for Infectious Disease"/>
            <person name="Wu L."/>
            <person name="Ma J."/>
        </authorList>
    </citation>
    <scope>NUCLEOTIDE SEQUENCE [LARGE SCALE GENOMIC DNA]</scope>
    <source>
        <strain evidence="10">DFY28</strain>
    </source>
</reference>
<feature type="transmembrane region" description="Helical" evidence="8">
    <location>
        <begin position="220"/>
        <end position="245"/>
    </location>
</feature>
<evidence type="ECO:0000256" key="1">
    <source>
        <dbReference type="ARBA" id="ARBA00004651"/>
    </source>
</evidence>
<comment type="similarity">
    <text evidence="2">Belongs to the auxin efflux carrier (TC 2.A.69) family.</text>
</comment>
<dbReference type="Proteomes" id="UP001597237">
    <property type="component" value="Unassembled WGS sequence"/>
</dbReference>
<feature type="transmembrane region" description="Helical" evidence="8">
    <location>
        <begin position="159"/>
        <end position="179"/>
    </location>
</feature>
<keyword evidence="10" id="KW-1185">Reference proteome</keyword>
<name>A0ABW4MW58_9CAUL</name>
<evidence type="ECO:0000256" key="2">
    <source>
        <dbReference type="ARBA" id="ARBA00010145"/>
    </source>
</evidence>
<dbReference type="PANTHER" id="PTHR36838">
    <property type="entry name" value="AUXIN EFFLUX CARRIER FAMILY PROTEIN"/>
    <property type="match status" value="1"/>
</dbReference>
<feature type="transmembrane region" description="Helical" evidence="8">
    <location>
        <begin position="6"/>
        <end position="25"/>
    </location>
</feature>
<feature type="transmembrane region" description="Helical" evidence="8">
    <location>
        <begin position="37"/>
        <end position="55"/>
    </location>
</feature>
<feature type="transmembrane region" description="Helical" evidence="8">
    <location>
        <begin position="94"/>
        <end position="119"/>
    </location>
</feature>
<keyword evidence="7 8" id="KW-0472">Membrane</keyword>
<sequence length="304" mass="30671">MELAVRIAPFFALIAAGAVLARLRILDERVGRWLSAYTYWIGFPALLVSWLGTAPPPDAGLARALAVYAAAMGAVLGLALLAGRARPWPAEARAGVPLVAAVGNTAFLGAPLAVSVLGAEARAPAAAIVAVDFILLLGIGVAVLQGGRDEPAWRGLRRVLLNPTVVGAGIGLMLSTLRLRLPETAAGGLALVAATASPVALVALGGLIGRERALPGRPELGPLGAALVLKLALAPLLVWLALAAAGTTPELLAVAVLLAACPTAVNVFIQTRAADVFARPAAQAVAIGTVISAFTLTLAAHLLA</sequence>
<dbReference type="Pfam" id="PF03547">
    <property type="entry name" value="Mem_trans"/>
    <property type="match status" value="1"/>
</dbReference>
<evidence type="ECO:0000313" key="10">
    <source>
        <dbReference type="Proteomes" id="UP001597237"/>
    </source>
</evidence>
<accession>A0ABW4MW58</accession>
<evidence type="ECO:0000256" key="7">
    <source>
        <dbReference type="ARBA" id="ARBA00023136"/>
    </source>
</evidence>
<feature type="transmembrane region" description="Helical" evidence="8">
    <location>
        <begin position="61"/>
        <end position="82"/>
    </location>
</feature>
<comment type="subcellular location">
    <subcellularLocation>
        <location evidence="1">Cell membrane</location>
        <topology evidence="1">Multi-pass membrane protein</topology>
    </subcellularLocation>
</comment>
<feature type="transmembrane region" description="Helical" evidence="8">
    <location>
        <begin position="281"/>
        <end position="303"/>
    </location>
</feature>
<evidence type="ECO:0000256" key="5">
    <source>
        <dbReference type="ARBA" id="ARBA00022692"/>
    </source>
</evidence>
<keyword evidence="4" id="KW-1003">Cell membrane</keyword>
<keyword evidence="3" id="KW-0813">Transport</keyword>
<evidence type="ECO:0000256" key="3">
    <source>
        <dbReference type="ARBA" id="ARBA00022448"/>
    </source>
</evidence>
<feature type="transmembrane region" description="Helical" evidence="8">
    <location>
        <begin position="251"/>
        <end position="269"/>
    </location>
</feature>
<feature type="transmembrane region" description="Helical" evidence="8">
    <location>
        <begin position="125"/>
        <end position="147"/>
    </location>
</feature>
<comment type="caution">
    <text evidence="9">The sequence shown here is derived from an EMBL/GenBank/DDBJ whole genome shotgun (WGS) entry which is preliminary data.</text>
</comment>
<dbReference type="Gene3D" id="1.20.1530.20">
    <property type="match status" value="1"/>
</dbReference>
<evidence type="ECO:0000256" key="8">
    <source>
        <dbReference type="SAM" id="Phobius"/>
    </source>
</evidence>
<evidence type="ECO:0000256" key="4">
    <source>
        <dbReference type="ARBA" id="ARBA00022475"/>
    </source>
</evidence>
<dbReference type="InterPro" id="IPR004776">
    <property type="entry name" value="Mem_transp_PIN-like"/>
</dbReference>
<organism evidence="9 10">
    <name type="scientific">Phenylobacterium terrae</name>
    <dbReference type="NCBI Taxonomy" id="2665495"/>
    <lineage>
        <taxon>Bacteria</taxon>
        <taxon>Pseudomonadati</taxon>
        <taxon>Pseudomonadota</taxon>
        <taxon>Alphaproteobacteria</taxon>
        <taxon>Caulobacterales</taxon>
        <taxon>Caulobacteraceae</taxon>
        <taxon>Phenylobacterium</taxon>
    </lineage>
</organism>